<dbReference type="SUPFAM" id="SSF54427">
    <property type="entry name" value="NTF2-like"/>
    <property type="match status" value="1"/>
</dbReference>
<dbReference type="OrthoDB" id="5735022at2"/>
<evidence type="ECO:0000313" key="3">
    <source>
        <dbReference type="Proteomes" id="UP000466431"/>
    </source>
</evidence>
<keyword evidence="3" id="KW-1185">Reference proteome</keyword>
<evidence type="ECO:0000313" key="2">
    <source>
        <dbReference type="EMBL" id="BBY42572.1"/>
    </source>
</evidence>
<dbReference type="InterPro" id="IPR032710">
    <property type="entry name" value="NTF2-like_dom_sf"/>
</dbReference>
<dbReference type="Proteomes" id="UP000466431">
    <property type="component" value="Chromosome"/>
</dbReference>
<dbReference type="EMBL" id="AP022591">
    <property type="protein sequence ID" value="BBY42572.1"/>
    <property type="molecule type" value="Genomic_DNA"/>
</dbReference>
<dbReference type="GO" id="GO:0016853">
    <property type="term" value="F:isomerase activity"/>
    <property type="evidence" value="ECO:0007669"/>
    <property type="project" value="UniProtKB-KW"/>
</dbReference>
<dbReference type="STRING" id="1249101.BST21_15615"/>
<dbReference type="InterPro" id="IPR037401">
    <property type="entry name" value="SnoaL-like"/>
</dbReference>
<dbReference type="KEGG" id="mcee:MCEL_08670"/>
<dbReference type="Gene3D" id="3.10.450.50">
    <property type="match status" value="1"/>
</dbReference>
<protein>
    <submittedName>
        <fullName evidence="2">Steroid Delta-isomerase</fullName>
    </submittedName>
</protein>
<accession>A0A1X0BRY3</accession>
<proteinExistence type="predicted"/>
<gene>
    <name evidence="2" type="ORF">MCEL_08670</name>
</gene>
<dbReference type="AlphaFoldDB" id="A0A1X0BRY3"/>
<sequence>MAISPADALAAVERSPAAVAAHDREAWVAAFTFDGLIEDPVGAQPHRGTTAITRFYNTFIGPRDITFHRDVDIVAGSTVIRDLELEVQMSAGLTMRIPAYLRYHLEDAGTELKIAELSAFWELPAMVGQFLRSGVRSVPATVVLSKGLLTNQGIVGTLGFLGGFRGAGPHGKRRFGEFLTAARAGDEVGVRRWLGGGTQITAGDHTPMSGTDLLNRLTGGRPRKVIGSGYSLVCGIDGATGRDVMIADVAAKPFTIRRIRYYAGTGRAI</sequence>
<organism evidence="2 3">
    <name type="scientific">Mycolicibacterium celeriflavum</name>
    <name type="common">Mycobacterium celeriflavum</name>
    <dbReference type="NCBI Taxonomy" id="1249101"/>
    <lineage>
        <taxon>Bacteria</taxon>
        <taxon>Bacillati</taxon>
        <taxon>Actinomycetota</taxon>
        <taxon>Actinomycetes</taxon>
        <taxon>Mycobacteriales</taxon>
        <taxon>Mycobacteriaceae</taxon>
        <taxon>Mycolicibacterium</taxon>
    </lineage>
</organism>
<reference evidence="2 3" key="1">
    <citation type="journal article" date="2019" name="Emerg. Microbes Infect.">
        <title>Comprehensive subspecies identification of 175 nontuberculous mycobacteria species based on 7547 genomic profiles.</title>
        <authorList>
            <person name="Matsumoto Y."/>
            <person name="Kinjo T."/>
            <person name="Motooka D."/>
            <person name="Nabeya D."/>
            <person name="Jung N."/>
            <person name="Uechi K."/>
            <person name="Horii T."/>
            <person name="Iida T."/>
            <person name="Fujita J."/>
            <person name="Nakamura S."/>
        </authorList>
    </citation>
    <scope>NUCLEOTIDE SEQUENCE [LARGE SCALE GENOMIC DNA]</scope>
    <source>
        <strain evidence="2 3">JCM 18439</strain>
    </source>
</reference>
<evidence type="ECO:0000259" key="1">
    <source>
        <dbReference type="Pfam" id="PF12680"/>
    </source>
</evidence>
<name>A0A1X0BRY3_MYCCF</name>
<dbReference type="RefSeq" id="WP_067214155.1">
    <property type="nucleotide sequence ID" value="NZ_AP022591.1"/>
</dbReference>
<keyword evidence="2" id="KW-0413">Isomerase</keyword>
<feature type="domain" description="SnoaL-like" evidence="1">
    <location>
        <begin position="12"/>
        <end position="107"/>
    </location>
</feature>
<dbReference type="Pfam" id="PF12680">
    <property type="entry name" value="SnoaL_2"/>
    <property type="match status" value="1"/>
</dbReference>